<reference evidence="3" key="1">
    <citation type="journal article" date="2015" name="Proc. Natl. Acad. Sci. U.S.A.">
        <title>Genome sequencing of adzuki bean (Vigna angularis) provides insight into high starch and low fat accumulation and domestication.</title>
        <authorList>
            <person name="Yang K."/>
            <person name="Tian Z."/>
            <person name="Chen C."/>
            <person name="Luo L."/>
            <person name="Zhao B."/>
            <person name="Wang Z."/>
            <person name="Yu L."/>
            <person name="Li Y."/>
            <person name="Sun Y."/>
            <person name="Li W."/>
            <person name="Chen Y."/>
            <person name="Li Y."/>
            <person name="Zhang Y."/>
            <person name="Ai D."/>
            <person name="Zhao J."/>
            <person name="Shang C."/>
            <person name="Ma Y."/>
            <person name="Wu B."/>
            <person name="Wang M."/>
            <person name="Gao L."/>
            <person name="Sun D."/>
            <person name="Zhang P."/>
            <person name="Guo F."/>
            <person name="Wang W."/>
            <person name="Li Y."/>
            <person name="Wang J."/>
            <person name="Varshney R.K."/>
            <person name="Wang J."/>
            <person name="Ling H.Q."/>
            <person name="Wan P."/>
        </authorList>
    </citation>
    <scope>NUCLEOTIDE SEQUENCE</scope>
    <source>
        <strain evidence="3">cv. Jingnong 6</strain>
    </source>
</reference>
<accession>A0A0L9TKV3</accession>
<name>A0A0L9TKV3_PHAAN</name>
<gene>
    <name evidence="2" type="ORF">LR48_Vigan01g077300</name>
</gene>
<evidence type="ECO:0000313" key="2">
    <source>
        <dbReference type="EMBL" id="KOM31218.1"/>
    </source>
</evidence>
<dbReference type="Gramene" id="KOM31218">
    <property type="protein sequence ID" value="KOM31218"/>
    <property type="gene ID" value="LR48_Vigan01g077300"/>
</dbReference>
<feature type="compositionally biased region" description="Polar residues" evidence="1">
    <location>
        <begin position="36"/>
        <end position="48"/>
    </location>
</feature>
<sequence length="267" mass="29144">MIEEGSERRNKGKGVARPKKRQRQTPKYVLRVLATLPTTAAPNPSSMGPSPTPTVHPPPTPIVHPPPTPVVNPPSTPATDILPPPLIITPTPPSVIITLTAPPDPTFIPSSSCILPSETTTPSADPYSACDGDGVDPPLHDRPWIEPYGKGFIPSRVASQAITQSIKQQYLSPWPTWGVIPVDDKKPFWEHFKGSFMILGFSAIDFVSLSFLRVSSQSRASFTYPLRLISSRKARGVRIVLAQLLSSSSRALVHQVVFRARSNTLRR</sequence>
<dbReference type="Proteomes" id="UP000053144">
    <property type="component" value="Chromosome 1"/>
</dbReference>
<feature type="compositionally biased region" description="Basic residues" evidence="1">
    <location>
        <begin position="10"/>
        <end position="24"/>
    </location>
</feature>
<proteinExistence type="predicted"/>
<feature type="region of interest" description="Disordered" evidence="1">
    <location>
        <begin position="1"/>
        <end position="58"/>
    </location>
</feature>
<protein>
    <submittedName>
        <fullName evidence="2">Uncharacterized protein</fullName>
    </submittedName>
</protein>
<organism evidence="2 3">
    <name type="scientific">Phaseolus angularis</name>
    <name type="common">Azuki bean</name>
    <name type="synonym">Vigna angularis</name>
    <dbReference type="NCBI Taxonomy" id="3914"/>
    <lineage>
        <taxon>Eukaryota</taxon>
        <taxon>Viridiplantae</taxon>
        <taxon>Streptophyta</taxon>
        <taxon>Embryophyta</taxon>
        <taxon>Tracheophyta</taxon>
        <taxon>Spermatophyta</taxon>
        <taxon>Magnoliopsida</taxon>
        <taxon>eudicotyledons</taxon>
        <taxon>Gunneridae</taxon>
        <taxon>Pentapetalae</taxon>
        <taxon>rosids</taxon>
        <taxon>fabids</taxon>
        <taxon>Fabales</taxon>
        <taxon>Fabaceae</taxon>
        <taxon>Papilionoideae</taxon>
        <taxon>50 kb inversion clade</taxon>
        <taxon>NPAAA clade</taxon>
        <taxon>indigoferoid/millettioid clade</taxon>
        <taxon>Phaseoleae</taxon>
        <taxon>Vigna</taxon>
    </lineage>
</organism>
<evidence type="ECO:0000313" key="3">
    <source>
        <dbReference type="Proteomes" id="UP000053144"/>
    </source>
</evidence>
<dbReference type="AlphaFoldDB" id="A0A0L9TKV3"/>
<dbReference type="EMBL" id="CM003371">
    <property type="protein sequence ID" value="KOM31218.1"/>
    <property type="molecule type" value="Genomic_DNA"/>
</dbReference>
<evidence type="ECO:0000256" key="1">
    <source>
        <dbReference type="SAM" id="MobiDB-lite"/>
    </source>
</evidence>